<evidence type="ECO:0000313" key="1">
    <source>
        <dbReference type="EMBL" id="CAK1541860.1"/>
    </source>
</evidence>
<accession>A0AAV1IZY6</accession>
<protein>
    <submittedName>
        <fullName evidence="1">Uncharacterized protein</fullName>
    </submittedName>
</protein>
<comment type="caution">
    <text evidence="1">The sequence shown here is derived from an EMBL/GenBank/DDBJ whole genome shotgun (WGS) entry which is preliminary data.</text>
</comment>
<dbReference type="AlphaFoldDB" id="A0AAV1IZY6"/>
<name>A0AAV1IZY6_9NEOP</name>
<dbReference type="Proteomes" id="UP001497472">
    <property type="component" value="Unassembled WGS sequence"/>
</dbReference>
<dbReference type="EMBL" id="CAVLEF010000002">
    <property type="protein sequence ID" value="CAK1541860.1"/>
    <property type="molecule type" value="Genomic_DNA"/>
</dbReference>
<organism evidence="1 2">
    <name type="scientific">Leptosia nina</name>
    <dbReference type="NCBI Taxonomy" id="320188"/>
    <lineage>
        <taxon>Eukaryota</taxon>
        <taxon>Metazoa</taxon>
        <taxon>Ecdysozoa</taxon>
        <taxon>Arthropoda</taxon>
        <taxon>Hexapoda</taxon>
        <taxon>Insecta</taxon>
        <taxon>Pterygota</taxon>
        <taxon>Neoptera</taxon>
        <taxon>Endopterygota</taxon>
        <taxon>Lepidoptera</taxon>
        <taxon>Glossata</taxon>
        <taxon>Ditrysia</taxon>
        <taxon>Papilionoidea</taxon>
        <taxon>Pieridae</taxon>
        <taxon>Pierinae</taxon>
        <taxon>Leptosia</taxon>
    </lineage>
</organism>
<evidence type="ECO:0000313" key="2">
    <source>
        <dbReference type="Proteomes" id="UP001497472"/>
    </source>
</evidence>
<sequence>MRRKKRAHSFSWSDELPRAAAIQEVAIGRGHSCEVCYPKIHRAVQDIDVERSGNLARLVPPRPAVPLCGVAAPTSGASRQRRGRSPKSLFLALGSVSVSAGEGVVRDWRAVHSTGEKGVGGARGERRHWASGWRSAMAAVALGQ</sequence>
<keyword evidence="2" id="KW-1185">Reference proteome</keyword>
<gene>
    <name evidence="1" type="ORF">LNINA_LOCUS1810</name>
</gene>
<reference evidence="1 2" key="1">
    <citation type="submission" date="2023-11" db="EMBL/GenBank/DDBJ databases">
        <authorList>
            <person name="Okamura Y."/>
        </authorList>
    </citation>
    <scope>NUCLEOTIDE SEQUENCE [LARGE SCALE GENOMIC DNA]</scope>
</reference>
<proteinExistence type="predicted"/>